<evidence type="ECO:0000313" key="3">
    <source>
        <dbReference type="EMBL" id="QXQ13001.1"/>
    </source>
</evidence>
<dbReference type="SUPFAM" id="SSF51735">
    <property type="entry name" value="NAD(P)-binding Rossmann-fold domains"/>
    <property type="match status" value="1"/>
</dbReference>
<protein>
    <submittedName>
        <fullName evidence="3">SDR family oxidoreductase</fullName>
    </submittedName>
</protein>
<dbReference type="PANTHER" id="PTHR24321:SF8">
    <property type="entry name" value="ESTRADIOL 17-BETA-DEHYDROGENASE 8-RELATED"/>
    <property type="match status" value="1"/>
</dbReference>
<organism evidence="3 4">
    <name type="scientific">Skermania pinensis</name>
    <dbReference type="NCBI Taxonomy" id="39122"/>
    <lineage>
        <taxon>Bacteria</taxon>
        <taxon>Bacillati</taxon>
        <taxon>Actinomycetota</taxon>
        <taxon>Actinomycetes</taxon>
        <taxon>Mycobacteriales</taxon>
        <taxon>Gordoniaceae</taxon>
        <taxon>Skermania</taxon>
    </lineage>
</organism>
<name>A0ABX8S6B6_9ACTN</name>
<evidence type="ECO:0000313" key="4">
    <source>
        <dbReference type="Proteomes" id="UP000887023"/>
    </source>
</evidence>
<reference evidence="3" key="1">
    <citation type="submission" date="2021-07" db="EMBL/GenBank/DDBJ databases">
        <title>Candidatus Kaistella beijingensis sp. nov. isolated from a municipal wastewater treatment plant is involved in sludge foaming.</title>
        <authorList>
            <person name="Song Y."/>
            <person name="Liu S.-J."/>
        </authorList>
    </citation>
    <scope>NUCLEOTIDE SEQUENCE</scope>
    <source>
        <strain evidence="3">DSM 43998</strain>
    </source>
</reference>
<dbReference type="Pfam" id="PF13561">
    <property type="entry name" value="adh_short_C2"/>
    <property type="match status" value="1"/>
</dbReference>
<dbReference type="InterPro" id="IPR002347">
    <property type="entry name" value="SDR_fam"/>
</dbReference>
<gene>
    <name evidence="3" type="ORF">KV203_13930</name>
</gene>
<dbReference type="Gene3D" id="3.40.50.720">
    <property type="entry name" value="NAD(P)-binding Rossmann-like Domain"/>
    <property type="match status" value="1"/>
</dbReference>
<dbReference type="EMBL" id="CP079105">
    <property type="protein sequence ID" value="QXQ13001.1"/>
    <property type="molecule type" value="Genomic_DNA"/>
</dbReference>
<accession>A0ABX8S6B6</accession>
<dbReference type="Proteomes" id="UP000887023">
    <property type="component" value="Chromosome"/>
</dbReference>
<comment type="similarity">
    <text evidence="1">Belongs to the short-chain dehydrogenases/reductases (SDR) family.</text>
</comment>
<keyword evidence="2" id="KW-0560">Oxidoreductase</keyword>
<dbReference type="RefSeq" id="WP_066470309.1">
    <property type="nucleotide sequence ID" value="NZ_CBCRUZ010000002.1"/>
</dbReference>
<proteinExistence type="inferred from homology"/>
<sequence>MATYLVTGAGSGIGAATVARLTRSGADVLGVDLTGADITADLSTPEGRAGAVAAASAAAGGRLAGVVCCAGVGPLATTASGSAMVSVNYFGTVDLLTGLRPALAAGDHAAAVVVSSSSTTTQPAIPADVVAACLAGDEPAAVRCGAAAGPVASYPATKLALAHWVRRSAGTPEWIGAGIRLNAVAPGMIDTPMTNGPDLDPELARALDFYPVPLGRRGQPDEIASVIEFLLGPGAALLCGSVIFADGGTDAHLRGTDWPAAWEPTAAELGRAFTPK</sequence>
<evidence type="ECO:0000256" key="1">
    <source>
        <dbReference type="ARBA" id="ARBA00006484"/>
    </source>
</evidence>
<dbReference type="PRINTS" id="PR00081">
    <property type="entry name" value="GDHRDH"/>
</dbReference>
<keyword evidence="4" id="KW-1185">Reference proteome</keyword>
<dbReference type="Pfam" id="PF00106">
    <property type="entry name" value="adh_short"/>
    <property type="match status" value="1"/>
</dbReference>
<dbReference type="PANTHER" id="PTHR24321">
    <property type="entry name" value="DEHYDROGENASES, SHORT CHAIN"/>
    <property type="match status" value="1"/>
</dbReference>
<evidence type="ECO:0000256" key="2">
    <source>
        <dbReference type="ARBA" id="ARBA00023002"/>
    </source>
</evidence>
<dbReference type="InterPro" id="IPR036291">
    <property type="entry name" value="NAD(P)-bd_dom_sf"/>
</dbReference>